<feature type="signal peptide" evidence="7">
    <location>
        <begin position="1"/>
        <end position="34"/>
    </location>
</feature>
<gene>
    <name evidence="9" type="primary">LOC108562905</name>
</gene>
<dbReference type="PRINTS" id="PR00724">
    <property type="entry name" value="CRBOXYPTASEC"/>
</dbReference>
<dbReference type="InterPro" id="IPR029058">
    <property type="entry name" value="AB_hydrolase_fold"/>
</dbReference>
<dbReference type="RefSeq" id="XP_017776899.1">
    <property type="nucleotide sequence ID" value="XM_017921410.1"/>
</dbReference>
<reference evidence="9" key="1">
    <citation type="submission" date="2025-08" db="UniProtKB">
        <authorList>
            <consortium name="RefSeq"/>
        </authorList>
    </citation>
    <scope>IDENTIFICATION</scope>
    <source>
        <tissue evidence="9">Whole Larva</tissue>
    </source>
</reference>
<dbReference type="Pfam" id="PF00450">
    <property type="entry name" value="Peptidase_S10"/>
    <property type="match status" value="1"/>
</dbReference>
<dbReference type="InterPro" id="IPR018202">
    <property type="entry name" value="Ser_caboxypep_ser_AS"/>
</dbReference>
<dbReference type="GeneID" id="108562905"/>
<dbReference type="Gene3D" id="3.40.50.1820">
    <property type="entry name" value="alpha/beta hydrolase"/>
    <property type="match status" value="1"/>
</dbReference>
<dbReference type="PANTHER" id="PTHR11802">
    <property type="entry name" value="SERINE PROTEASE FAMILY S10 SERINE CARBOXYPEPTIDASE"/>
    <property type="match status" value="1"/>
</dbReference>
<accession>A0ABM1MQP9</accession>
<organism evidence="8 9">
    <name type="scientific">Nicrophorus vespilloides</name>
    <name type="common">Boreal carrion beetle</name>
    <dbReference type="NCBI Taxonomy" id="110193"/>
    <lineage>
        <taxon>Eukaryota</taxon>
        <taxon>Metazoa</taxon>
        <taxon>Ecdysozoa</taxon>
        <taxon>Arthropoda</taxon>
        <taxon>Hexapoda</taxon>
        <taxon>Insecta</taxon>
        <taxon>Pterygota</taxon>
        <taxon>Neoptera</taxon>
        <taxon>Endopterygota</taxon>
        <taxon>Coleoptera</taxon>
        <taxon>Polyphaga</taxon>
        <taxon>Staphyliniformia</taxon>
        <taxon>Silphidae</taxon>
        <taxon>Nicrophorinae</taxon>
        <taxon>Nicrophorus</taxon>
    </lineage>
</organism>
<keyword evidence="2 7" id="KW-0121">Carboxypeptidase</keyword>
<dbReference type="PROSITE" id="PS00131">
    <property type="entry name" value="CARBOXYPEPT_SER_SER"/>
    <property type="match status" value="1"/>
</dbReference>
<dbReference type="InterPro" id="IPR001563">
    <property type="entry name" value="Peptidase_S10"/>
</dbReference>
<evidence type="ECO:0000256" key="6">
    <source>
        <dbReference type="ARBA" id="ARBA00023180"/>
    </source>
</evidence>
<evidence type="ECO:0000256" key="2">
    <source>
        <dbReference type="ARBA" id="ARBA00022645"/>
    </source>
</evidence>
<keyword evidence="4 7" id="KW-0732">Signal</keyword>
<keyword evidence="5 7" id="KW-0378">Hydrolase</keyword>
<keyword evidence="6" id="KW-0325">Glycoprotein</keyword>
<keyword evidence="3 7" id="KW-0645">Protease</keyword>
<evidence type="ECO:0000256" key="7">
    <source>
        <dbReference type="RuleBase" id="RU361156"/>
    </source>
</evidence>
<feature type="chain" id="PRO_5044972064" description="Carboxypeptidase" evidence="7">
    <location>
        <begin position="35"/>
        <end position="463"/>
    </location>
</feature>
<dbReference type="SUPFAM" id="SSF53474">
    <property type="entry name" value="alpha/beta-Hydrolases"/>
    <property type="match status" value="1"/>
</dbReference>
<proteinExistence type="inferred from homology"/>
<evidence type="ECO:0000313" key="8">
    <source>
        <dbReference type="Proteomes" id="UP000695000"/>
    </source>
</evidence>
<evidence type="ECO:0000256" key="3">
    <source>
        <dbReference type="ARBA" id="ARBA00022670"/>
    </source>
</evidence>
<evidence type="ECO:0000256" key="1">
    <source>
        <dbReference type="ARBA" id="ARBA00009431"/>
    </source>
</evidence>
<sequence>MVRGEPFLARMAPSRNKRFLLFLIISFAWTTWNTDKFAAEGRKGVGPGNQDWGYVTVRPNAHMFWWLHYTTADVSHFTDRPLILWLQGGPGMPSSGYGNFLEIGPVDLELNEREHSWVKDFNILFIDNPVGVGFSYISNNATPMVTNNVEIGKDLVELLRVLLDRFDDFKTIPMYIFGESYGGKMTVEFALQIHKEIGQGKLRANLQGIGLGDSYISPIDYIMNYAPYALNLGMVDRHGFKVIDDLAKQIRVLISRGDYVEASKVESKITDAVIEYTEGIDIYNILFHSNRTSLPRFLSYQDNCNEFMNGHIREALNISKEVEWSFINDDIYSSLYGDLIKPVTKTVEEILNNTDIKVIVYNGMFDFIVNTPGTANWLDNLNWEGKERWRKTLQESFEIGTVHEGYMKRVDNLVFYTVLRAGHSVPIDNVVAMEEILSRELLTSSPAFESKLSRIHFADPWRI</sequence>
<evidence type="ECO:0000256" key="5">
    <source>
        <dbReference type="ARBA" id="ARBA00022801"/>
    </source>
</evidence>
<name>A0ABM1MQP9_NICVS</name>
<keyword evidence="8" id="KW-1185">Reference proteome</keyword>
<evidence type="ECO:0000256" key="4">
    <source>
        <dbReference type="ARBA" id="ARBA00022729"/>
    </source>
</evidence>
<protein>
    <recommendedName>
        <fullName evidence="7">Carboxypeptidase</fullName>
        <ecNumber evidence="7">3.4.16.-</ecNumber>
    </recommendedName>
</protein>
<dbReference type="Proteomes" id="UP000695000">
    <property type="component" value="Unplaced"/>
</dbReference>
<evidence type="ECO:0000313" key="9">
    <source>
        <dbReference type="RefSeq" id="XP_017776899.1"/>
    </source>
</evidence>
<dbReference type="PANTHER" id="PTHR11802:SF3">
    <property type="entry name" value="RETINOID-INDUCIBLE SERINE CARBOXYPEPTIDASE"/>
    <property type="match status" value="1"/>
</dbReference>
<dbReference type="EC" id="3.4.16.-" evidence="7"/>
<comment type="similarity">
    <text evidence="1 7">Belongs to the peptidase S10 family.</text>
</comment>